<keyword evidence="1" id="KW-0812">Transmembrane</keyword>
<feature type="transmembrane region" description="Helical" evidence="1">
    <location>
        <begin position="47"/>
        <end position="65"/>
    </location>
</feature>
<dbReference type="InterPro" id="IPR056087">
    <property type="entry name" value="DUF7670"/>
</dbReference>
<dbReference type="AlphaFoldDB" id="A0A4U0F3N4"/>
<evidence type="ECO:0000313" key="3">
    <source>
        <dbReference type="EMBL" id="TJY37352.1"/>
    </source>
</evidence>
<proteinExistence type="predicted"/>
<accession>A0A4U0F3N4</accession>
<keyword evidence="1" id="KW-1133">Transmembrane helix</keyword>
<feature type="transmembrane region" description="Helical" evidence="1">
    <location>
        <begin position="92"/>
        <end position="111"/>
    </location>
</feature>
<evidence type="ECO:0000313" key="4">
    <source>
        <dbReference type="Proteomes" id="UP000307657"/>
    </source>
</evidence>
<sequence>MSKKRTLKIILWSARILGALVIIFLLMMTIGELFTDSNITAISTSDAIALLLFPGTIILGLLLAFKWKGLGGLITVGGMICLHIIRPDLASSVLISAFAIPGLLYIIYSVWSKN</sequence>
<keyword evidence="1" id="KW-0472">Membrane</keyword>
<feature type="transmembrane region" description="Helical" evidence="1">
    <location>
        <begin position="70"/>
        <end position="86"/>
    </location>
</feature>
<comment type="caution">
    <text evidence="3">The sequence shown here is derived from an EMBL/GenBank/DDBJ whole genome shotgun (WGS) entry which is preliminary data.</text>
</comment>
<feature type="domain" description="DUF7670" evidence="2">
    <location>
        <begin position="4"/>
        <end position="113"/>
    </location>
</feature>
<feature type="transmembrane region" description="Helical" evidence="1">
    <location>
        <begin position="12"/>
        <end position="35"/>
    </location>
</feature>
<name>A0A4U0F3N4_9FLAO</name>
<organism evidence="3 4">
    <name type="scientific">Pontimicrobium aquaticum</name>
    <dbReference type="NCBI Taxonomy" id="2565367"/>
    <lineage>
        <taxon>Bacteria</taxon>
        <taxon>Pseudomonadati</taxon>
        <taxon>Bacteroidota</taxon>
        <taxon>Flavobacteriia</taxon>
        <taxon>Flavobacteriales</taxon>
        <taxon>Flavobacteriaceae</taxon>
        <taxon>Pontimicrobium</taxon>
    </lineage>
</organism>
<evidence type="ECO:0000256" key="1">
    <source>
        <dbReference type="SAM" id="Phobius"/>
    </source>
</evidence>
<protein>
    <recommendedName>
        <fullName evidence="2">DUF7670 domain-containing protein</fullName>
    </recommendedName>
</protein>
<dbReference type="Pfam" id="PF24709">
    <property type="entry name" value="DUF7670"/>
    <property type="match status" value="1"/>
</dbReference>
<dbReference type="Proteomes" id="UP000307657">
    <property type="component" value="Unassembled WGS sequence"/>
</dbReference>
<reference evidence="3 4" key="1">
    <citation type="submission" date="2019-04" db="EMBL/GenBank/DDBJ databases">
        <title>Lacinutrix sp. nov., isolated from marine water.</title>
        <authorList>
            <person name="Kim W."/>
        </authorList>
    </citation>
    <scope>NUCLEOTIDE SEQUENCE [LARGE SCALE GENOMIC DNA]</scope>
    <source>
        <strain evidence="3 4">CAU 1491</strain>
    </source>
</reference>
<gene>
    <name evidence="3" type="ORF">E5167_05240</name>
</gene>
<dbReference type="EMBL" id="SUPL01000002">
    <property type="protein sequence ID" value="TJY37352.1"/>
    <property type="molecule type" value="Genomic_DNA"/>
</dbReference>
<evidence type="ECO:0000259" key="2">
    <source>
        <dbReference type="Pfam" id="PF24709"/>
    </source>
</evidence>
<keyword evidence="4" id="KW-1185">Reference proteome</keyword>